<dbReference type="STRING" id="6248.A0A0K0ECE3"/>
<dbReference type="PANTHER" id="PTHR13563">
    <property type="entry name" value="TRNA (GUANINE-9-) METHYLTRANSFERASE"/>
    <property type="match status" value="1"/>
</dbReference>
<reference evidence="8" key="1">
    <citation type="submission" date="2015-08" db="UniProtKB">
        <authorList>
            <consortium name="WormBaseParasite"/>
        </authorList>
    </citation>
    <scope>IDENTIFICATION</scope>
</reference>
<evidence type="ECO:0000313" key="8">
    <source>
        <dbReference type="WBParaSite" id="SSTP_0000715800.1"/>
    </source>
</evidence>
<keyword evidence="2" id="KW-0489">Methyltransferase</keyword>
<keyword evidence="7" id="KW-1185">Reference proteome</keyword>
<protein>
    <recommendedName>
        <fullName evidence="1">tRNA (guanine(9)-N(1))-methyltransferase</fullName>
        <ecNumber evidence="1">2.1.1.221</ecNumber>
    </recommendedName>
</protein>
<name>A0A0K0ECE3_STRER</name>
<dbReference type="WBParaSite" id="TCONS_00009338.p1">
    <property type="protein sequence ID" value="TCONS_00009338.p1"/>
    <property type="gene ID" value="XLOC_007164"/>
</dbReference>
<dbReference type="GO" id="GO:0000049">
    <property type="term" value="F:tRNA binding"/>
    <property type="evidence" value="ECO:0007669"/>
    <property type="project" value="TreeGrafter"/>
</dbReference>
<comment type="catalytic activity">
    <reaction evidence="5">
        <text>guanosine(9) in tRNA + S-adenosyl-L-methionine = N(1)-methylguanosine(9) in tRNA + S-adenosyl-L-homocysteine + H(+)</text>
        <dbReference type="Rhea" id="RHEA:43156"/>
        <dbReference type="Rhea" id="RHEA-COMP:10367"/>
        <dbReference type="Rhea" id="RHEA-COMP:10368"/>
        <dbReference type="ChEBI" id="CHEBI:15378"/>
        <dbReference type="ChEBI" id="CHEBI:57856"/>
        <dbReference type="ChEBI" id="CHEBI:59789"/>
        <dbReference type="ChEBI" id="CHEBI:73542"/>
        <dbReference type="ChEBI" id="CHEBI:74269"/>
        <dbReference type="EC" id="2.1.1.221"/>
    </reaction>
</comment>
<keyword evidence="4" id="KW-0949">S-adenosyl-L-methionine</keyword>
<evidence type="ECO:0000256" key="2">
    <source>
        <dbReference type="ARBA" id="ARBA00022603"/>
    </source>
</evidence>
<dbReference type="GO" id="GO:0052905">
    <property type="term" value="F:tRNA (guanosine(9)-N1)-methyltransferase activity"/>
    <property type="evidence" value="ECO:0007669"/>
    <property type="project" value="UniProtKB-EC"/>
</dbReference>
<dbReference type="PANTHER" id="PTHR13563:SF13">
    <property type="entry name" value="TRNA METHYLTRANSFERASE 10 HOMOLOG A"/>
    <property type="match status" value="1"/>
</dbReference>
<dbReference type="GO" id="GO:0002939">
    <property type="term" value="P:tRNA N1-guanine methylation"/>
    <property type="evidence" value="ECO:0007669"/>
    <property type="project" value="TreeGrafter"/>
</dbReference>
<dbReference type="InterPro" id="IPR007356">
    <property type="entry name" value="tRNA_m1G_MeTrfase_euk"/>
</dbReference>
<dbReference type="InterPro" id="IPR028564">
    <property type="entry name" value="MT_TRM10-typ"/>
</dbReference>
<feature type="domain" description="SAM-dependent MTase TRM10-type" evidence="6">
    <location>
        <begin position="63"/>
        <end position="261"/>
    </location>
</feature>
<evidence type="ECO:0000256" key="3">
    <source>
        <dbReference type="ARBA" id="ARBA00022679"/>
    </source>
</evidence>
<dbReference type="WBParaSite" id="SSTP_0000715800.1">
    <property type="protein sequence ID" value="SSTP_0000715800.1"/>
    <property type="gene ID" value="SSTP_0000715800"/>
</dbReference>
<keyword evidence="3" id="KW-0808">Transferase</keyword>
<evidence type="ECO:0000256" key="5">
    <source>
        <dbReference type="ARBA" id="ARBA00048434"/>
    </source>
</evidence>
<dbReference type="InterPro" id="IPR038459">
    <property type="entry name" value="MT_TRM10-typ_sf"/>
</dbReference>
<sequence length="265" mass="30656">MEDRSPLNNKNNLETIFHYNDTLFTDQVPKTHLPRSKKKIIKKQLYKEKRLEKRKIEHQKRRKNKKKVSNVETIENRNVNVCIDLDFYSLMSDKEKGKLFRQLCRVWGLEKKFTGLQTTLLNGTEEFYEKGKKLVSGFEKYNWRKESGNLVDIYKDKKNIVYLSPDSSCQPLLEIDSETVYIIGGLVDESGVGSKSLEKASNLSLNCRRLPIKEIMQKGSKGSYNEMLSINLVVEILCKVSSGLSFEKTLSDVLPKRFGFVISND</sequence>
<proteinExistence type="predicted"/>
<dbReference type="EC" id="2.1.1.221" evidence="1"/>
<dbReference type="PROSITE" id="PS51675">
    <property type="entry name" value="SAM_MT_TRM10"/>
    <property type="match status" value="1"/>
</dbReference>
<evidence type="ECO:0000256" key="4">
    <source>
        <dbReference type="ARBA" id="ARBA00022691"/>
    </source>
</evidence>
<dbReference type="AlphaFoldDB" id="A0A0K0ECE3"/>
<evidence type="ECO:0000256" key="1">
    <source>
        <dbReference type="ARBA" id="ARBA00012797"/>
    </source>
</evidence>
<dbReference type="Gene3D" id="3.40.1280.30">
    <property type="match status" value="1"/>
</dbReference>
<dbReference type="GO" id="GO:0005634">
    <property type="term" value="C:nucleus"/>
    <property type="evidence" value="ECO:0007669"/>
    <property type="project" value="TreeGrafter"/>
</dbReference>
<accession>A0A0K0ECE3</accession>
<dbReference type="Proteomes" id="UP000035681">
    <property type="component" value="Unplaced"/>
</dbReference>
<organism evidence="8">
    <name type="scientific">Strongyloides stercoralis</name>
    <name type="common">Threadworm</name>
    <dbReference type="NCBI Taxonomy" id="6248"/>
    <lineage>
        <taxon>Eukaryota</taxon>
        <taxon>Metazoa</taxon>
        <taxon>Ecdysozoa</taxon>
        <taxon>Nematoda</taxon>
        <taxon>Chromadorea</taxon>
        <taxon>Rhabditida</taxon>
        <taxon>Tylenchina</taxon>
        <taxon>Panagrolaimomorpha</taxon>
        <taxon>Strongyloidoidea</taxon>
        <taxon>Strongyloididae</taxon>
        <taxon>Strongyloides</taxon>
    </lineage>
</organism>
<evidence type="ECO:0000313" key="7">
    <source>
        <dbReference type="Proteomes" id="UP000035681"/>
    </source>
</evidence>
<evidence type="ECO:0000259" key="6">
    <source>
        <dbReference type="PROSITE" id="PS51675"/>
    </source>
</evidence>